<dbReference type="SFLD" id="SFLDG01129">
    <property type="entry name" value="C1.5:_HAD__Beta-PGM__Phosphata"/>
    <property type="match status" value="1"/>
</dbReference>
<evidence type="ECO:0000313" key="1">
    <source>
        <dbReference type="EMBL" id="GGH25266.1"/>
    </source>
</evidence>
<dbReference type="SFLD" id="SFLDS00003">
    <property type="entry name" value="Haloacid_Dehalogenase"/>
    <property type="match status" value="1"/>
</dbReference>
<keyword evidence="2" id="KW-1185">Reference proteome</keyword>
<sequence length="241" mass="25992">MYFKLYTGCGYNHLWRNEEPPALLFVLFDLDGTLVDSRESILMSHQEAFAAAGLLSPASAELLALVGLSLRPTFQRLVGDEGPVDQLVALYREAFRRRVSAPGYRETVFAGADEILRNLSAKAQVKLGVATGKSRRGVDRILVGHGWGELFVTVQTADDAPSKPDPAMALQAMAAAGARPHETIMVGDTTFDMLMGKAAGARAIGVSWGHHPPDALLEAGAETVVESFAELERSLWGGSRR</sequence>
<dbReference type="InterPro" id="IPR041492">
    <property type="entry name" value="HAD_2"/>
</dbReference>
<dbReference type="AlphaFoldDB" id="A0A917MID1"/>
<name>A0A917MID1_9HYPH</name>
<reference evidence="1" key="2">
    <citation type="submission" date="2020-09" db="EMBL/GenBank/DDBJ databases">
        <authorList>
            <person name="Sun Q."/>
            <person name="Zhou Y."/>
        </authorList>
    </citation>
    <scope>NUCLEOTIDE SEQUENCE</scope>
    <source>
        <strain evidence="1">CGMCC 1.12214</strain>
    </source>
</reference>
<dbReference type="InterPro" id="IPR050155">
    <property type="entry name" value="HAD-like_hydrolase_sf"/>
</dbReference>
<accession>A0A917MID1</accession>
<dbReference type="GO" id="GO:0005829">
    <property type="term" value="C:cytosol"/>
    <property type="evidence" value="ECO:0007669"/>
    <property type="project" value="TreeGrafter"/>
</dbReference>
<organism evidence="1 2">
    <name type="scientific">Alsobacter metallidurans</name>
    <dbReference type="NCBI Taxonomy" id="340221"/>
    <lineage>
        <taxon>Bacteria</taxon>
        <taxon>Pseudomonadati</taxon>
        <taxon>Pseudomonadota</taxon>
        <taxon>Alphaproteobacteria</taxon>
        <taxon>Hyphomicrobiales</taxon>
        <taxon>Alsobacteraceae</taxon>
        <taxon>Alsobacter</taxon>
    </lineage>
</organism>
<dbReference type="Pfam" id="PF13419">
    <property type="entry name" value="HAD_2"/>
    <property type="match status" value="1"/>
</dbReference>
<dbReference type="InterPro" id="IPR006439">
    <property type="entry name" value="HAD-SF_hydro_IA"/>
</dbReference>
<dbReference type="Proteomes" id="UP000603912">
    <property type="component" value="Unassembled WGS sequence"/>
</dbReference>
<dbReference type="PANTHER" id="PTHR43434">
    <property type="entry name" value="PHOSPHOGLYCOLATE PHOSPHATASE"/>
    <property type="match status" value="1"/>
</dbReference>
<dbReference type="NCBIfam" id="TIGR01549">
    <property type="entry name" value="HAD-SF-IA-v1"/>
    <property type="match status" value="1"/>
</dbReference>
<dbReference type="SUPFAM" id="SSF56784">
    <property type="entry name" value="HAD-like"/>
    <property type="match status" value="1"/>
</dbReference>
<protein>
    <submittedName>
        <fullName evidence="1">Haloacid dehalogenase</fullName>
    </submittedName>
</protein>
<dbReference type="EMBL" id="BMES01000002">
    <property type="protein sequence ID" value="GGH25266.1"/>
    <property type="molecule type" value="Genomic_DNA"/>
</dbReference>
<dbReference type="InterPro" id="IPR023214">
    <property type="entry name" value="HAD_sf"/>
</dbReference>
<dbReference type="Gene3D" id="3.40.50.1000">
    <property type="entry name" value="HAD superfamily/HAD-like"/>
    <property type="match status" value="1"/>
</dbReference>
<dbReference type="InterPro" id="IPR023198">
    <property type="entry name" value="PGP-like_dom2"/>
</dbReference>
<comment type="caution">
    <text evidence="1">The sequence shown here is derived from an EMBL/GenBank/DDBJ whole genome shotgun (WGS) entry which is preliminary data.</text>
</comment>
<dbReference type="PANTHER" id="PTHR43434:SF24">
    <property type="entry name" value="HYDROLASE-RELATED"/>
    <property type="match status" value="1"/>
</dbReference>
<dbReference type="GO" id="GO:0006281">
    <property type="term" value="P:DNA repair"/>
    <property type="evidence" value="ECO:0007669"/>
    <property type="project" value="TreeGrafter"/>
</dbReference>
<gene>
    <name evidence="1" type="ORF">GCM10007036_32280</name>
</gene>
<proteinExistence type="predicted"/>
<reference evidence="1" key="1">
    <citation type="journal article" date="2014" name="Int. J. Syst. Evol. Microbiol.">
        <title>Complete genome sequence of Corynebacterium casei LMG S-19264T (=DSM 44701T), isolated from a smear-ripened cheese.</title>
        <authorList>
            <consortium name="US DOE Joint Genome Institute (JGI-PGF)"/>
            <person name="Walter F."/>
            <person name="Albersmeier A."/>
            <person name="Kalinowski J."/>
            <person name="Ruckert C."/>
        </authorList>
    </citation>
    <scope>NUCLEOTIDE SEQUENCE</scope>
    <source>
        <strain evidence="1">CGMCC 1.12214</strain>
    </source>
</reference>
<dbReference type="Gene3D" id="1.10.150.240">
    <property type="entry name" value="Putative phosphatase, domain 2"/>
    <property type="match status" value="1"/>
</dbReference>
<dbReference type="InterPro" id="IPR036412">
    <property type="entry name" value="HAD-like_sf"/>
</dbReference>
<dbReference type="GO" id="GO:0008967">
    <property type="term" value="F:phosphoglycolate phosphatase activity"/>
    <property type="evidence" value="ECO:0007669"/>
    <property type="project" value="TreeGrafter"/>
</dbReference>
<evidence type="ECO:0000313" key="2">
    <source>
        <dbReference type="Proteomes" id="UP000603912"/>
    </source>
</evidence>